<comment type="pathway">
    <text evidence="2">Siderophore biosynthesis; enterobactin biosynthesis.</text>
</comment>
<feature type="binding site" evidence="13">
    <location>
        <position position="165"/>
    </location>
    <ligand>
        <name>Mg(2+)</name>
        <dbReference type="ChEBI" id="CHEBI:18420"/>
    </ligand>
</feature>
<dbReference type="PRINTS" id="PR01399">
    <property type="entry name" value="ENTSNTHTASED"/>
</dbReference>
<evidence type="ECO:0000313" key="17">
    <source>
        <dbReference type="Proteomes" id="UP000572722"/>
    </source>
</evidence>
<dbReference type="GO" id="GO:0009239">
    <property type="term" value="P:enterobactin biosynthetic process"/>
    <property type="evidence" value="ECO:0007669"/>
    <property type="project" value="UniProtKB-KW"/>
</dbReference>
<evidence type="ECO:0000256" key="3">
    <source>
        <dbReference type="ARBA" id="ARBA00008342"/>
    </source>
</evidence>
<dbReference type="Pfam" id="PF01648">
    <property type="entry name" value="ACPS"/>
    <property type="match status" value="1"/>
</dbReference>
<dbReference type="PANTHER" id="PTHR38096">
    <property type="entry name" value="ENTEROBACTIN SYNTHASE COMPONENT D"/>
    <property type="match status" value="1"/>
</dbReference>
<feature type="binding site" evidence="12">
    <location>
        <position position="212"/>
    </location>
    <ligand>
        <name>CoA</name>
        <dbReference type="ChEBI" id="CHEBI:57287"/>
    </ligand>
</feature>
<evidence type="ECO:0000256" key="8">
    <source>
        <dbReference type="ARBA" id="ARBA00029894"/>
    </source>
</evidence>
<evidence type="ECO:0000256" key="11">
    <source>
        <dbReference type="ARBA" id="ARBA00049191"/>
    </source>
</evidence>
<comment type="catalytic activity">
    <reaction evidence="11">
        <text>apo-[peptidyl-carrier protein] + CoA = holo-[peptidyl-carrier protein] + adenosine 3',5'-bisphosphate + H(+)</text>
        <dbReference type="Rhea" id="RHEA:46228"/>
        <dbReference type="Rhea" id="RHEA-COMP:11479"/>
        <dbReference type="Rhea" id="RHEA-COMP:11480"/>
        <dbReference type="ChEBI" id="CHEBI:15378"/>
        <dbReference type="ChEBI" id="CHEBI:29999"/>
        <dbReference type="ChEBI" id="CHEBI:57287"/>
        <dbReference type="ChEBI" id="CHEBI:58343"/>
        <dbReference type="ChEBI" id="CHEBI:64479"/>
    </reaction>
</comment>
<dbReference type="PANTHER" id="PTHR38096:SF1">
    <property type="entry name" value="ENTEROBACTIN SYNTHASE COMPONENT D"/>
    <property type="match status" value="1"/>
</dbReference>
<comment type="caution">
    <text evidence="16">The sequence shown here is derived from an EMBL/GenBank/DDBJ whole genome shotgun (WGS) entry which is preliminary data.</text>
</comment>
<feature type="binding site" evidence="12">
    <location>
        <position position="99"/>
    </location>
    <ligand>
        <name>CoA</name>
        <dbReference type="ChEBI" id="CHEBI:57287"/>
    </ligand>
</feature>
<dbReference type="EMBL" id="VTXO01000003">
    <property type="protein sequence ID" value="NOI81070.1"/>
    <property type="molecule type" value="Genomic_DNA"/>
</dbReference>
<evidence type="ECO:0000256" key="9">
    <source>
        <dbReference type="ARBA" id="ARBA00031996"/>
    </source>
</evidence>
<evidence type="ECO:0000256" key="7">
    <source>
        <dbReference type="ARBA" id="ARBA00023191"/>
    </source>
</evidence>
<evidence type="ECO:0000256" key="1">
    <source>
        <dbReference type="ARBA" id="ARBA00003937"/>
    </source>
</evidence>
<accession>A0AAE5GQA0</accession>
<dbReference type="InterPro" id="IPR003542">
    <property type="entry name" value="Enbac_synth_compD-like"/>
</dbReference>
<evidence type="ECO:0000256" key="12">
    <source>
        <dbReference type="PIRSR" id="PIRSR603542-1"/>
    </source>
</evidence>
<feature type="binding site" evidence="12">
    <location>
        <position position="163"/>
    </location>
    <ligand>
        <name>CoA</name>
        <dbReference type="ChEBI" id="CHEBI:57287"/>
    </ligand>
</feature>
<feature type="domain" description="4'-phosphopantetheinyl transferase" evidence="14">
    <location>
        <begin position="160"/>
        <end position="240"/>
    </location>
</feature>
<comment type="catalytic activity">
    <reaction evidence="10">
        <text>apo-[aryl-carrier protein] + CoA = holo-[aryl-carrier protein] + adenosine 3',5'-bisphosphate + H(+)</text>
        <dbReference type="Rhea" id="RHEA:48404"/>
        <dbReference type="Rhea" id="RHEA-COMP:15903"/>
        <dbReference type="Rhea" id="RHEA-COMP:17557"/>
        <dbReference type="ChEBI" id="CHEBI:15378"/>
        <dbReference type="ChEBI" id="CHEBI:29999"/>
        <dbReference type="ChEBI" id="CHEBI:57287"/>
        <dbReference type="ChEBI" id="CHEBI:58343"/>
        <dbReference type="ChEBI" id="CHEBI:64479"/>
    </reaction>
</comment>
<reference evidence="16 17" key="1">
    <citation type="submission" date="2019-08" db="EMBL/GenBank/DDBJ databases">
        <title>Draft genome sequencing and comparative genomics of hatchery-associated Vibrios.</title>
        <authorList>
            <person name="Kehlet-Delgado H."/>
            <person name="Mueller R.S."/>
        </authorList>
    </citation>
    <scope>NUCLEOTIDE SEQUENCE [LARGE SCALE GENOMIC DNA]</scope>
    <source>
        <strain evidence="16 17">01-65-5-1</strain>
    </source>
</reference>
<evidence type="ECO:0000259" key="14">
    <source>
        <dbReference type="Pfam" id="PF01648"/>
    </source>
</evidence>
<evidence type="ECO:0000256" key="13">
    <source>
        <dbReference type="PIRSR" id="PIRSR603542-2"/>
    </source>
</evidence>
<keyword evidence="13" id="KW-0460">Magnesium</keyword>
<dbReference type="GO" id="GO:0008897">
    <property type="term" value="F:holo-[acyl-carrier-protein] synthase activity"/>
    <property type="evidence" value="ECO:0007669"/>
    <property type="project" value="InterPro"/>
</dbReference>
<gene>
    <name evidence="16" type="ORF">F0237_10395</name>
</gene>
<dbReference type="GO" id="GO:0005886">
    <property type="term" value="C:plasma membrane"/>
    <property type="evidence" value="ECO:0007669"/>
    <property type="project" value="TreeGrafter"/>
</dbReference>
<sequence length="274" mass="31148">MSIRRSALYCLEQGVVRPVSFPSFTRVANPETEAFSGPLSGFITNATFWQHAHMPVILSRCEFAREQFEPNFFEALGVRFVPSIRAAVPKRQAEFLVGRYLSQQAMAMFEPGVSCGDFELPIGAHRCPIWPSHLMGSISHSERVAFSVVMNKPLARRGFLGIDVEGIVNEDNAECLREYVLREEDRQYLKTVDLADNVLLTLVFSAKEALFKATYPYIGAYFGFERARVMFIDVEKRCIGLALTPEFQLETGIRDTFVCHYDWQDNHICSLILQ</sequence>
<dbReference type="AlphaFoldDB" id="A0AAE5GQA0"/>
<keyword evidence="13" id="KW-0479">Metal-binding</keyword>
<evidence type="ECO:0000256" key="2">
    <source>
        <dbReference type="ARBA" id="ARBA00004993"/>
    </source>
</evidence>
<keyword evidence="6 16" id="KW-0808">Transferase</keyword>
<comment type="cofactor">
    <cofactor evidence="13">
        <name>Mg(2+)</name>
        <dbReference type="ChEBI" id="CHEBI:18420"/>
    </cofactor>
</comment>
<comment type="function">
    <text evidence="1">Involved in the biosynthesis of the siderophore enterobactin (enterochelin), which is a macrocyclic trimeric lactone of N-(2,3-dihydroxybenzoyl)-serine. The serine trilactone serves as a scaffolding for the three catechol functionalities that provide hexadentate coordination for the tightly ligated iron(2+) atoms. Plays an essential role in the assembly of the enterobactin by catalyzing the transfer of the 4'-phosphopantetheine (Ppant) moiety from coenzyme A to the apo-domains of both EntB (ArCP domain) and EntF (PCP domain) to yield their holo-forms which make them competent for the activation of 2,3-dihydroxybenzoate (DHB) and L-serine, respectively.</text>
</comment>
<evidence type="ECO:0000256" key="4">
    <source>
        <dbReference type="ARBA" id="ARBA00011503"/>
    </source>
</evidence>
<evidence type="ECO:0000256" key="5">
    <source>
        <dbReference type="ARBA" id="ARBA00019087"/>
    </source>
</evidence>
<feature type="domain" description="4'-phosphopantetheinyl transferase N-terminal" evidence="15">
    <location>
        <begin position="84"/>
        <end position="149"/>
    </location>
</feature>
<evidence type="ECO:0000256" key="6">
    <source>
        <dbReference type="ARBA" id="ARBA00022679"/>
    </source>
</evidence>
<protein>
    <recommendedName>
        <fullName evidence="5">Enterobactin synthase component D</fullName>
    </recommendedName>
    <alternativeName>
        <fullName evidence="8">4'-phosphopantetheinyl transferase EntD</fullName>
    </alternativeName>
    <alternativeName>
        <fullName evidence="9">Enterochelin synthase D</fullName>
    </alternativeName>
</protein>
<comment type="similarity">
    <text evidence="3">Belongs to the P-Pant transferase superfamily. EntD family.</text>
</comment>
<proteinExistence type="inferred from homology"/>
<feature type="binding site" evidence="12">
    <location>
        <begin position="139"/>
        <end position="140"/>
    </location>
    <ligand>
        <name>CoA</name>
        <dbReference type="ChEBI" id="CHEBI:57287"/>
    </ligand>
</feature>
<evidence type="ECO:0000259" key="15">
    <source>
        <dbReference type="Pfam" id="PF17837"/>
    </source>
</evidence>
<dbReference type="InterPro" id="IPR008278">
    <property type="entry name" value="4-PPantetheinyl_Trfase_dom"/>
</dbReference>
<dbReference type="Pfam" id="PF17837">
    <property type="entry name" value="4PPT_N"/>
    <property type="match status" value="1"/>
</dbReference>
<dbReference type="SUPFAM" id="SSF56214">
    <property type="entry name" value="4'-phosphopantetheinyl transferase"/>
    <property type="match status" value="1"/>
</dbReference>
<dbReference type="GO" id="GO:0009366">
    <property type="term" value="C:enterobactin synthetase complex"/>
    <property type="evidence" value="ECO:0007669"/>
    <property type="project" value="InterPro"/>
</dbReference>
<dbReference type="InterPro" id="IPR041354">
    <property type="entry name" value="4PPT_N"/>
</dbReference>
<feature type="binding site" evidence="12">
    <location>
        <position position="91"/>
    </location>
    <ligand>
        <name>CoA</name>
        <dbReference type="ChEBI" id="CHEBI:57287"/>
    </ligand>
</feature>
<dbReference type="InterPro" id="IPR037143">
    <property type="entry name" value="4-PPantetheinyl_Trfase_dom_sf"/>
</dbReference>
<organism evidence="16 17">
    <name type="scientific">Vibrio tubiashii</name>
    <dbReference type="NCBI Taxonomy" id="29498"/>
    <lineage>
        <taxon>Bacteria</taxon>
        <taxon>Pseudomonadati</taxon>
        <taxon>Pseudomonadota</taxon>
        <taxon>Gammaproteobacteria</taxon>
        <taxon>Vibrionales</taxon>
        <taxon>Vibrionaceae</taxon>
        <taxon>Vibrio</taxon>
        <taxon>Vibrio oreintalis group</taxon>
    </lineage>
</organism>
<feature type="binding site" evidence="13">
    <location>
        <position position="163"/>
    </location>
    <ligand>
        <name>Mg(2+)</name>
        <dbReference type="ChEBI" id="CHEBI:18420"/>
    </ligand>
</feature>
<comment type="subunit">
    <text evidence="4">EntB, EntD, EntE, and EntF form a multienzyme complex called enterobactin synthase.</text>
</comment>
<dbReference type="GO" id="GO:0000287">
    <property type="term" value="F:magnesium ion binding"/>
    <property type="evidence" value="ECO:0007669"/>
    <property type="project" value="InterPro"/>
</dbReference>
<feature type="binding site" evidence="12">
    <location>
        <position position="208"/>
    </location>
    <ligand>
        <name>CoA</name>
        <dbReference type="ChEBI" id="CHEBI:57287"/>
    </ligand>
</feature>
<evidence type="ECO:0000256" key="10">
    <source>
        <dbReference type="ARBA" id="ARBA00049176"/>
    </source>
</evidence>
<dbReference type="Proteomes" id="UP000572722">
    <property type="component" value="Unassembled WGS sequence"/>
</dbReference>
<name>A0AAE5GQA0_9VIBR</name>
<keyword evidence="7" id="KW-0259">Enterobactin biosynthesis</keyword>
<evidence type="ECO:0000313" key="16">
    <source>
        <dbReference type="EMBL" id="NOI81070.1"/>
    </source>
</evidence>